<keyword evidence="2" id="KW-1185">Reference proteome</keyword>
<evidence type="ECO:0000313" key="2">
    <source>
        <dbReference type="Proteomes" id="UP001237156"/>
    </source>
</evidence>
<dbReference type="EMBL" id="JARVII010000012">
    <property type="protein sequence ID" value="MDG9699481.1"/>
    <property type="molecule type" value="Genomic_DNA"/>
</dbReference>
<sequence length="124" mass="14089">MQIRRVDEMGITGDDGLNQFHERSKAGTQFIQCPKLISDFQINPLAGVNLHGFGIDAVIKCMQHAQNGMDFMLEIVLRFLVGIDGLRAAHEPLLHIAIHVERKQIFLTEKICDFLEISQLPFFK</sequence>
<gene>
    <name evidence="1" type="ORF">QB898_07115</name>
</gene>
<dbReference type="RefSeq" id="WP_279524429.1">
    <property type="nucleotide sequence ID" value="NZ_JARVII010000012.1"/>
</dbReference>
<evidence type="ECO:0000313" key="1">
    <source>
        <dbReference type="EMBL" id="MDG9699481.1"/>
    </source>
</evidence>
<proteinExistence type="predicted"/>
<dbReference type="Proteomes" id="UP001237156">
    <property type="component" value="Unassembled WGS sequence"/>
</dbReference>
<reference evidence="1 2" key="1">
    <citation type="submission" date="2023-04" db="EMBL/GenBank/DDBJ databases">
        <title>Ottowia paracancer sp. nov., isolated from human stomach.</title>
        <authorList>
            <person name="Song Y."/>
        </authorList>
    </citation>
    <scope>NUCLEOTIDE SEQUENCE [LARGE SCALE GENOMIC DNA]</scope>
    <source>
        <strain evidence="1 2">10c7w1</strain>
    </source>
</reference>
<comment type="caution">
    <text evidence="1">The sequence shown here is derived from an EMBL/GenBank/DDBJ whole genome shotgun (WGS) entry which is preliminary data.</text>
</comment>
<accession>A0AAW6RLI9</accession>
<organism evidence="1 2">
    <name type="scientific">Ottowia cancrivicina</name>
    <dbReference type="NCBI Taxonomy" id="3040346"/>
    <lineage>
        <taxon>Bacteria</taxon>
        <taxon>Pseudomonadati</taxon>
        <taxon>Pseudomonadota</taxon>
        <taxon>Betaproteobacteria</taxon>
        <taxon>Burkholderiales</taxon>
        <taxon>Comamonadaceae</taxon>
        <taxon>Ottowia</taxon>
    </lineage>
</organism>
<protein>
    <submittedName>
        <fullName evidence="1">Uncharacterized protein</fullName>
    </submittedName>
</protein>
<dbReference type="AlphaFoldDB" id="A0AAW6RLI9"/>
<name>A0AAW6RLI9_9BURK</name>